<dbReference type="Proteomes" id="UP000263517">
    <property type="component" value="Unassembled WGS sequence"/>
</dbReference>
<reference evidence="2 3" key="1">
    <citation type="journal article" date="2018" name="Nat. Biotechnol.">
        <title>A standardized bacterial taxonomy based on genome phylogeny substantially revises the tree of life.</title>
        <authorList>
            <person name="Parks D.H."/>
            <person name="Chuvochina M."/>
            <person name="Waite D.W."/>
            <person name="Rinke C."/>
            <person name="Skarshewski A."/>
            <person name="Chaumeil P.A."/>
            <person name="Hugenholtz P."/>
        </authorList>
    </citation>
    <scope>NUCLEOTIDE SEQUENCE [LARGE SCALE GENOMIC DNA]</scope>
    <source>
        <strain evidence="2">UBA11978</strain>
    </source>
</reference>
<proteinExistence type="predicted"/>
<evidence type="ECO:0000313" key="2">
    <source>
        <dbReference type="EMBL" id="HAW74843.1"/>
    </source>
</evidence>
<protein>
    <submittedName>
        <fullName evidence="2">Uncharacterized protein</fullName>
    </submittedName>
</protein>
<name>A0A350P0M6_9ALTE</name>
<sequence>MSSDSEPEIIKEEKCSTKSDTTTKPVSKRGCTPEQLERLAKMREKALEARRAKSEARKAEARKRVEEKEEKRIAKEVAKVKAKKGPTVTKVDDSSDSDGGSPPAAVAKSKPSIDVEPKQKRRRKPVKVAVEQSDSDSDCEIVIRRPSRKNKARKAASVPEGDDEPVMVDKPKKRVYTEEEVSEMFDAKLASFKKSQDDDEVMRLVRHMLPNYGR</sequence>
<evidence type="ECO:0000256" key="1">
    <source>
        <dbReference type="SAM" id="MobiDB-lite"/>
    </source>
</evidence>
<gene>
    <name evidence="2" type="ORF">DCW74_03805</name>
</gene>
<feature type="compositionally biased region" description="Basic residues" evidence="1">
    <location>
        <begin position="145"/>
        <end position="154"/>
    </location>
</feature>
<feature type="compositionally biased region" description="Basic and acidic residues" evidence="1">
    <location>
        <begin position="35"/>
        <end position="79"/>
    </location>
</feature>
<organism evidence="2 3">
    <name type="scientific">Alteromonas australica</name>
    <dbReference type="NCBI Taxonomy" id="589873"/>
    <lineage>
        <taxon>Bacteria</taxon>
        <taxon>Pseudomonadati</taxon>
        <taxon>Pseudomonadota</taxon>
        <taxon>Gammaproteobacteria</taxon>
        <taxon>Alteromonadales</taxon>
        <taxon>Alteromonadaceae</taxon>
        <taxon>Alteromonas/Salinimonas group</taxon>
        <taxon>Alteromonas</taxon>
    </lineage>
</organism>
<feature type="compositionally biased region" description="Basic and acidic residues" evidence="1">
    <location>
        <begin position="8"/>
        <end position="17"/>
    </location>
</feature>
<feature type="region of interest" description="Disordered" evidence="1">
    <location>
        <begin position="1"/>
        <end position="172"/>
    </location>
</feature>
<dbReference type="EMBL" id="DNAN01000129">
    <property type="protein sequence ID" value="HAW74843.1"/>
    <property type="molecule type" value="Genomic_DNA"/>
</dbReference>
<evidence type="ECO:0000313" key="3">
    <source>
        <dbReference type="Proteomes" id="UP000263517"/>
    </source>
</evidence>
<dbReference type="AlphaFoldDB" id="A0A350P0M6"/>
<accession>A0A350P0M6</accession>
<comment type="caution">
    <text evidence="2">The sequence shown here is derived from an EMBL/GenBank/DDBJ whole genome shotgun (WGS) entry which is preliminary data.</text>
</comment>